<keyword evidence="1" id="KW-0812">Transmembrane</keyword>
<proteinExistence type="predicted"/>
<evidence type="ECO:0000313" key="2">
    <source>
        <dbReference type="EMBL" id="AEJ72963.1"/>
    </source>
</evidence>
<reference evidence="2" key="1">
    <citation type="journal article" date="2011" name="PLoS ONE">
        <title>Genome evolution of a tertiary dinoflagellate plastid.</title>
        <authorList>
            <person name="Gabrielsen T.M."/>
            <person name="Minge M.A."/>
            <person name="Espelund M."/>
            <person name="Tooming-Klunderud A."/>
            <person name="Patil V."/>
            <person name="Nederbragt A.J."/>
            <person name="Otis C."/>
            <person name="Turmel M."/>
            <person name="Shalchian-Tabrizi K."/>
            <person name="Lemieux C."/>
            <person name="Jakobsen K.S."/>
        </authorList>
    </citation>
    <scope>NUCLEOTIDE SEQUENCE</scope>
</reference>
<sequence>MGLNNISFLNNNNMNILFMGIGGLLNFNATLPTMAIQFILFVILLILIFYIPVAKILKKRKKYLKHKHIRLNAWVHFLSSKIDVL</sequence>
<keyword evidence="1" id="KW-1133">Transmembrane helix</keyword>
<dbReference type="AlphaFoldDB" id="G1E774"/>
<organism evidence="2">
    <name type="scientific">Karlodinium veneficum</name>
    <name type="common">Dinoflagellate</name>
    <name type="synonym">Karlodinium micrum</name>
    <dbReference type="NCBI Taxonomy" id="407301"/>
    <lineage>
        <taxon>Eukaryota</taxon>
        <taxon>Sar</taxon>
        <taxon>Alveolata</taxon>
        <taxon>Dinophyceae</taxon>
        <taxon>Gymnodiniales</taxon>
        <taxon>Kareniaceae</taxon>
        <taxon>Karlodinium</taxon>
    </lineage>
</organism>
<feature type="transmembrane region" description="Helical" evidence="1">
    <location>
        <begin position="12"/>
        <end position="29"/>
    </location>
</feature>
<dbReference type="EMBL" id="JN039300">
    <property type="protein sequence ID" value="AEJ72963.1"/>
    <property type="molecule type" value="Genomic_DNA"/>
</dbReference>
<gene>
    <name evidence="2" type="primary">atpG</name>
</gene>
<keyword evidence="1" id="KW-0472">Membrane</keyword>
<name>G1E774_KARVE</name>
<keyword evidence="2" id="KW-0150">Chloroplast</keyword>
<accession>G1E774</accession>
<evidence type="ECO:0000256" key="1">
    <source>
        <dbReference type="SAM" id="Phobius"/>
    </source>
</evidence>
<geneLocation type="chloroplast" evidence="2"/>
<keyword evidence="2" id="KW-0934">Plastid</keyword>
<feature type="transmembrane region" description="Helical" evidence="1">
    <location>
        <begin position="35"/>
        <end position="57"/>
    </location>
</feature>
<protein>
    <submittedName>
        <fullName evidence="2">Truncated CF0 subunit II of ATP synthase</fullName>
    </submittedName>
</protein>